<evidence type="ECO:0000259" key="2">
    <source>
        <dbReference type="Pfam" id="PF12146"/>
    </source>
</evidence>
<accession>A0ABV7DKE8</accession>
<name>A0ABV7DKE8_9HYPH</name>
<dbReference type="Pfam" id="PF12146">
    <property type="entry name" value="Hydrolase_4"/>
    <property type="match status" value="1"/>
</dbReference>
<dbReference type="Proteomes" id="UP001595377">
    <property type="component" value="Unassembled WGS sequence"/>
</dbReference>
<dbReference type="EMBL" id="JBHRSP010000026">
    <property type="protein sequence ID" value="MFC3074799.1"/>
    <property type="molecule type" value="Genomic_DNA"/>
</dbReference>
<dbReference type="InterPro" id="IPR000073">
    <property type="entry name" value="AB_hydrolase_1"/>
</dbReference>
<organism evidence="3 4">
    <name type="scientific">Shinella pollutisoli</name>
    <dbReference type="NCBI Taxonomy" id="2250594"/>
    <lineage>
        <taxon>Bacteria</taxon>
        <taxon>Pseudomonadati</taxon>
        <taxon>Pseudomonadota</taxon>
        <taxon>Alphaproteobacteria</taxon>
        <taxon>Hyphomicrobiales</taxon>
        <taxon>Rhizobiaceae</taxon>
        <taxon>Shinella</taxon>
    </lineage>
</organism>
<dbReference type="SUPFAM" id="SSF53474">
    <property type="entry name" value="alpha/beta-Hydrolases"/>
    <property type="match status" value="2"/>
</dbReference>
<dbReference type="InterPro" id="IPR053145">
    <property type="entry name" value="AB_hydrolase_Est10"/>
</dbReference>
<dbReference type="RefSeq" id="WP_257315200.1">
    <property type="nucleotide sequence ID" value="NZ_JANFDG010000010.1"/>
</dbReference>
<dbReference type="PANTHER" id="PTHR43265:SF1">
    <property type="entry name" value="ESTERASE ESTD"/>
    <property type="match status" value="1"/>
</dbReference>
<dbReference type="GO" id="GO:0016787">
    <property type="term" value="F:hydrolase activity"/>
    <property type="evidence" value="ECO:0007669"/>
    <property type="project" value="UniProtKB-KW"/>
</dbReference>
<feature type="domain" description="AB hydrolase-1" evidence="1">
    <location>
        <begin position="314"/>
        <end position="426"/>
    </location>
</feature>
<proteinExistence type="predicted"/>
<feature type="domain" description="Serine aminopeptidase S33" evidence="2">
    <location>
        <begin position="47"/>
        <end position="138"/>
    </location>
</feature>
<reference evidence="4" key="1">
    <citation type="journal article" date="2019" name="Int. J. Syst. Evol. Microbiol.">
        <title>The Global Catalogue of Microorganisms (GCM) 10K type strain sequencing project: providing services to taxonomists for standard genome sequencing and annotation.</title>
        <authorList>
            <consortium name="The Broad Institute Genomics Platform"/>
            <consortium name="The Broad Institute Genome Sequencing Center for Infectious Disease"/>
            <person name="Wu L."/>
            <person name="Ma J."/>
        </authorList>
    </citation>
    <scope>NUCLEOTIDE SEQUENCE [LARGE SCALE GENOMIC DNA]</scope>
    <source>
        <strain evidence="4">KCTC 52677</strain>
    </source>
</reference>
<dbReference type="Pfam" id="PF00561">
    <property type="entry name" value="Abhydrolase_1"/>
    <property type="match status" value="1"/>
</dbReference>
<dbReference type="InterPro" id="IPR022742">
    <property type="entry name" value="Hydrolase_4"/>
</dbReference>
<evidence type="ECO:0000313" key="4">
    <source>
        <dbReference type="Proteomes" id="UP001595377"/>
    </source>
</evidence>
<protein>
    <submittedName>
        <fullName evidence="3">Alpha/beta fold hydrolase</fullName>
    </submittedName>
</protein>
<dbReference type="Gene3D" id="3.40.50.1820">
    <property type="entry name" value="alpha/beta hydrolase"/>
    <property type="match status" value="2"/>
</dbReference>
<dbReference type="InterPro" id="IPR029058">
    <property type="entry name" value="AB_hydrolase_fold"/>
</dbReference>
<keyword evidence="3" id="KW-0378">Hydrolase</keyword>
<comment type="caution">
    <text evidence="3">The sequence shown here is derived from an EMBL/GenBank/DDBJ whole genome shotgun (WGS) entry which is preliminary data.</text>
</comment>
<evidence type="ECO:0000259" key="1">
    <source>
        <dbReference type="Pfam" id="PF00561"/>
    </source>
</evidence>
<sequence length="584" mass="62421">MVRTSPVAFAGCAGHLTLPAAATVERTGVVLCRSWGVDELCTRKFLRTVADDFAGRGFPVLRFDYPGTVDSLDRPEGETLDGWTDAAAAACDLLKDAAGCRDVVLLGLGPGALIAARLAARREDVAGLILAAPAANGRRFLRETAIKARVVLEGLGLPPDDAPPGGSVAIGGLVLPVGVAAGLGTAAIDMGAFGRRMPCLVVAREETEADAALGRAFEAAGHAVTVQPFAGYAELMANPTDSVLPRPVVVAMSEWLAGTYAHGEASRTASPSVPAAARLAGEGFVEEGVVFRPDAPLAGILCRPDGPSVRGDRPVVVFLNAGYDHHGGWARCWVDAARALARDGVASLRFDLANVGDSPARAGEPDQVLYTDGPIRDVVDALDFLQAACPGRVVLVGRCSGAYTAFHAACRDPRVAALALINQLRLIWDPDENLATVAHTRLRSAGEYRKRLLDPRLVLRILRGESSVPGFLRALSFQLLSRLSHALAPFVPSISKHGRFQAECRRMFAELDRRQVPIGFLCSHGDESLEQLSLYFGRDRRRLRRFARARVDILPDADHNVTLPAARQEQQRWLQDLVSTVDRG</sequence>
<keyword evidence="4" id="KW-1185">Reference proteome</keyword>
<dbReference type="PANTHER" id="PTHR43265">
    <property type="entry name" value="ESTERASE ESTD"/>
    <property type="match status" value="1"/>
</dbReference>
<evidence type="ECO:0000313" key="3">
    <source>
        <dbReference type="EMBL" id="MFC3074799.1"/>
    </source>
</evidence>
<gene>
    <name evidence="3" type="ORF">ACFOHH_16940</name>
</gene>